<dbReference type="CDD" id="cd00609">
    <property type="entry name" value="AAT_like"/>
    <property type="match status" value="1"/>
</dbReference>
<dbReference type="RefSeq" id="WP_131919662.1">
    <property type="nucleotide sequence ID" value="NZ_JAOQNU010000017.1"/>
</dbReference>
<accession>A0A4R2RIA2</accession>
<organism evidence="5 6">
    <name type="scientific">Heliophilum fasciatum</name>
    <dbReference type="NCBI Taxonomy" id="35700"/>
    <lineage>
        <taxon>Bacteria</taxon>
        <taxon>Bacillati</taxon>
        <taxon>Bacillota</taxon>
        <taxon>Clostridia</taxon>
        <taxon>Eubacteriales</taxon>
        <taxon>Heliobacteriaceae</taxon>
        <taxon>Heliophilum</taxon>
    </lineage>
</organism>
<dbReference type="Proteomes" id="UP000294813">
    <property type="component" value="Unassembled WGS sequence"/>
</dbReference>
<keyword evidence="2" id="KW-0663">Pyridoxal phosphate</keyword>
<comment type="caution">
    <text evidence="5">The sequence shown here is derived from an EMBL/GenBank/DDBJ whole genome shotgun (WGS) entry which is preliminary data.</text>
</comment>
<dbReference type="SUPFAM" id="SSF53383">
    <property type="entry name" value="PLP-dependent transferases"/>
    <property type="match status" value="1"/>
</dbReference>
<dbReference type="AlphaFoldDB" id="A0A4R2RIA2"/>
<dbReference type="Gene3D" id="3.90.1150.10">
    <property type="entry name" value="Aspartate Aminotransferase, domain 1"/>
    <property type="match status" value="1"/>
</dbReference>
<comment type="cofactor">
    <cofactor evidence="1 3">
        <name>pyridoxal 5'-phosphate</name>
        <dbReference type="ChEBI" id="CHEBI:597326"/>
    </cofactor>
</comment>
<evidence type="ECO:0000259" key="4">
    <source>
        <dbReference type="Pfam" id="PF00155"/>
    </source>
</evidence>
<name>A0A4R2RIA2_9FIRM</name>
<reference evidence="5 6" key="1">
    <citation type="submission" date="2019-03" db="EMBL/GenBank/DDBJ databases">
        <title>Genomic Encyclopedia of Type Strains, Phase IV (KMG-IV): sequencing the most valuable type-strain genomes for metagenomic binning, comparative biology and taxonomic classification.</title>
        <authorList>
            <person name="Goeker M."/>
        </authorList>
    </citation>
    <scope>NUCLEOTIDE SEQUENCE [LARGE SCALE GENOMIC DNA]</scope>
    <source>
        <strain evidence="5 6">DSM 11170</strain>
    </source>
</reference>
<dbReference type="InterPro" id="IPR004839">
    <property type="entry name" value="Aminotransferase_I/II_large"/>
</dbReference>
<evidence type="ECO:0000256" key="2">
    <source>
        <dbReference type="ARBA" id="ARBA00022898"/>
    </source>
</evidence>
<dbReference type="EC" id="2.6.1.-" evidence="3"/>
<dbReference type="Pfam" id="PF00155">
    <property type="entry name" value="Aminotran_1_2"/>
    <property type="match status" value="1"/>
</dbReference>
<dbReference type="OrthoDB" id="9813612at2"/>
<dbReference type="EMBL" id="SLXT01000018">
    <property type="protein sequence ID" value="TCP63500.1"/>
    <property type="molecule type" value="Genomic_DNA"/>
</dbReference>
<dbReference type="InterPro" id="IPR004838">
    <property type="entry name" value="NHTrfase_class1_PyrdxlP-BS"/>
</dbReference>
<comment type="similarity">
    <text evidence="3">Belongs to the class-I pyridoxal-phosphate-dependent aminotransferase family.</text>
</comment>
<protein>
    <recommendedName>
        <fullName evidence="3">Aminotransferase</fullName>
        <ecNumber evidence="3">2.6.1.-</ecNumber>
    </recommendedName>
</protein>
<keyword evidence="6" id="KW-1185">Reference proteome</keyword>
<sequence>MITHAYRHGGDVWSVKAQGDARQWIDFSANINFLGLSPQVKAAMVNAIDDVIHYPDPHCRHLRAALSTHLQVPTAAIAAGNGAVDLLDQWLRTVQPRRVLITDPGFGQYLRAIKSVGAEAVVMRLTEQNQFAFDGEAWQRAMQLGQCDSAILCSPHNPVGWTWTKEQRDQVLARAEKAGIHLLVDESFLDFLPDGRGRSCVATAAQSAQVAVLYSLTKFFALPGIRLGALIAHPARIAALEAQRDPWSVNHLAQVAGVAALQDQAYQEQTWNQLPALREQLIHTLRAIPGCRPYSSTVNFVLADIRATSLPAPVWTGRLRDRGLLVRDCSTFDGLGSGYLRFAVRPAPAIEQLGAAMKEVLAQR</sequence>
<feature type="domain" description="Aminotransferase class I/classII large" evidence="4">
    <location>
        <begin position="23"/>
        <end position="354"/>
    </location>
</feature>
<dbReference type="InterPro" id="IPR015422">
    <property type="entry name" value="PyrdxlP-dep_Trfase_small"/>
</dbReference>
<evidence type="ECO:0000256" key="1">
    <source>
        <dbReference type="ARBA" id="ARBA00001933"/>
    </source>
</evidence>
<evidence type="ECO:0000256" key="3">
    <source>
        <dbReference type="RuleBase" id="RU000481"/>
    </source>
</evidence>
<keyword evidence="3" id="KW-0808">Transferase</keyword>
<proteinExistence type="inferred from homology"/>
<dbReference type="PANTHER" id="PTHR42885:SF1">
    <property type="entry name" value="THREONINE-PHOSPHATE DECARBOXYLASE"/>
    <property type="match status" value="1"/>
</dbReference>
<dbReference type="InterPro" id="IPR015424">
    <property type="entry name" value="PyrdxlP-dep_Trfase"/>
</dbReference>
<dbReference type="PROSITE" id="PS00105">
    <property type="entry name" value="AA_TRANSFER_CLASS_1"/>
    <property type="match status" value="1"/>
</dbReference>
<evidence type="ECO:0000313" key="5">
    <source>
        <dbReference type="EMBL" id="TCP63500.1"/>
    </source>
</evidence>
<dbReference type="GO" id="GO:0030170">
    <property type="term" value="F:pyridoxal phosphate binding"/>
    <property type="evidence" value="ECO:0007669"/>
    <property type="project" value="InterPro"/>
</dbReference>
<evidence type="ECO:0000313" key="6">
    <source>
        <dbReference type="Proteomes" id="UP000294813"/>
    </source>
</evidence>
<dbReference type="GO" id="GO:0008483">
    <property type="term" value="F:transaminase activity"/>
    <property type="evidence" value="ECO:0007669"/>
    <property type="project" value="UniProtKB-KW"/>
</dbReference>
<gene>
    <name evidence="5" type="ORF">EDD73_11843</name>
</gene>
<dbReference type="InterPro" id="IPR015421">
    <property type="entry name" value="PyrdxlP-dep_Trfase_major"/>
</dbReference>
<dbReference type="Gene3D" id="3.40.640.10">
    <property type="entry name" value="Type I PLP-dependent aspartate aminotransferase-like (Major domain)"/>
    <property type="match status" value="1"/>
</dbReference>
<keyword evidence="3" id="KW-0032">Aminotransferase</keyword>
<dbReference type="PANTHER" id="PTHR42885">
    <property type="entry name" value="HISTIDINOL-PHOSPHATE AMINOTRANSFERASE-RELATED"/>
    <property type="match status" value="1"/>
</dbReference>